<dbReference type="EMBL" id="JARK01001571">
    <property type="protein sequence ID" value="EYB89181.1"/>
    <property type="molecule type" value="Genomic_DNA"/>
</dbReference>
<reference evidence="3" key="1">
    <citation type="journal article" date="2015" name="Nat. Genet.">
        <title>The genome and transcriptome of the zoonotic hookworm Ancylostoma ceylanicum identify infection-specific gene families.</title>
        <authorList>
            <person name="Schwarz E.M."/>
            <person name="Hu Y."/>
            <person name="Antoshechkin I."/>
            <person name="Miller M.M."/>
            <person name="Sternberg P.W."/>
            <person name="Aroian R.V."/>
        </authorList>
    </citation>
    <scope>NUCLEOTIDE SEQUENCE</scope>
    <source>
        <strain evidence="3">HY135</strain>
    </source>
</reference>
<keyword evidence="3" id="KW-1185">Reference proteome</keyword>
<evidence type="ECO:0000259" key="1">
    <source>
        <dbReference type="PROSITE" id="PS50878"/>
    </source>
</evidence>
<dbReference type="Pfam" id="PF00078">
    <property type="entry name" value="RVT_1"/>
    <property type="match status" value="1"/>
</dbReference>
<feature type="domain" description="Reverse transcriptase" evidence="1">
    <location>
        <begin position="1"/>
        <end position="381"/>
    </location>
</feature>
<protein>
    <recommendedName>
        <fullName evidence="1">Reverse transcriptase domain-containing protein</fullName>
    </recommendedName>
</protein>
<name>A0A016SFQ1_9BILA</name>
<accession>A0A016SFQ1</accession>
<dbReference type="SUPFAM" id="SSF56672">
    <property type="entry name" value="DNA/RNA polymerases"/>
    <property type="match status" value="1"/>
</dbReference>
<comment type="caution">
    <text evidence="2">The sequence shown here is derived from an EMBL/GenBank/DDBJ whole genome shotgun (WGS) entry which is preliminary data.</text>
</comment>
<dbReference type="PRINTS" id="PR01345">
    <property type="entry name" value="CERVTRCPTASE"/>
</dbReference>
<evidence type="ECO:0000313" key="3">
    <source>
        <dbReference type="Proteomes" id="UP000024635"/>
    </source>
</evidence>
<gene>
    <name evidence="2" type="primary">Acey_s0235.g3198</name>
    <name evidence="2" type="ORF">Y032_0235g3198</name>
</gene>
<dbReference type="AlphaFoldDB" id="A0A016SFQ1"/>
<sequence length="591" mass="66868">MFTTDADSLLLLCHPHVETRVPMDDVAAAPSLTPMAQSFSHLQAGSRLLPYHENLYRLIFRFLFFNRHVGVLYSCLSISDDGRCDERAIYVISRHETIDHAELIVLEKVAKAVCVDPQVLYHTATFDDCVYDHAQLRPPLCSTIEAGSSVAEWERLNEQQIQYTYGTLTYHAVASSDLLANPFALRFDGKDFLKISEGAGRSTETLMLSALEDWTKALDQGGNIDVIYFDFAKAFDRVPFNELISKLVNIGLHPRIVNWIKNFITGRSFQVRVNESFSHSHPVTSGVPQGGVLSPILFIIYTSQIPGLVSRYGVSCKMFADDIKIYKNISSNDDRVALQSAISAILEWSVEWKLPLSSPKTKLFHLGRSREENAYFLGDVQLSSTNTICDLGFTLNTNLTFDDHCRIIARRADHVVHNIFRSLSTKSPAHLLVAYKSYVRPILEYGATVFSPKSKRSISRLEAVQNSFTRKLWIRLHGYDYANTPPAFIRNCTFSIPTLDMRIRKYDLVMAYKIISGKVNLPTNKFYTVSPSCTRGGPFKITFQTAKTSLRSSFFTQRAGSVFLRLSKKYILPHSLAQYKRLVDKFLKESA</sequence>
<dbReference type="STRING" id="53326.A0A016SFQ1"/>
<dbReference type="PROSITE" id="PS50878">
    <property type="entry name" value="RT_POL"/>
    <property type="match status" value="1"/>
</dbReference>
<proteinExistence type="predicted"/>
<organism evidence="2 3">
    <name type="scientific">Ancylostoma ceylanicum</name>
    <dbReference type="NCBI Taxonomy" id="53326"/>
    <lineage>
        <taxon>Eukaryota</taxon>
        <taxon>Metazoa</taxon>
        <taxon>Ecdysozoa</taxon>
        <taxon>Nematoda</taxon>
        <taxon>Chromadorea</taxon>
        <taxon>Rhabditida</taxon>
        <taxon>Rhabditina</taxon>
        <taxon>Rhabditomorpha</taxon>
        <taxon>Strongyloidea</taxon>
        <taxon>Ancylostomatidae</taxon>
        <taxon>Ancylostomatinae</taxon>
        <taxon>Ancylostoma</taxon>
    </lineage>
</organism>
<dbReference type="OrthoDB" id="5842295at2759"/>
<dbReference type="InterPro" id="IPR000477">
    <property type="entry name" value="RT_dom"/>
</dbReference>
<dbReference type="InterPro" id="IPR043502">
    <property type="entry name" value="DNA/RNA_pol_sf"/>
</dbReference>
<dbReference type="PANTHER" id="PTHR33332">
    <property type="entry name" value="REVERSE TRANSCRIPTASE DOMAIN-CONTAINING PROTEIN"/>
    <property type="match status" value="1"/>
</dbReference>
<evidence type="ECO:0000313" key="2">
    <source>
        <dbReference type="EMBL" id="EYB89181.1"/>
    </source>
</evidence>
<dbReference type="Proteomes" id="UP000024635">
    <property type="component" value="Unassembled WGS sequence"/>
</dbReference>